<dbReference type="AlphaFoldDB" id="A0AAI8VMZ9"/>
<dbReference type="Gene3D" id="3.30.710.10">
    <property type="entry name" value="Potassium Channel Kv1.1, Chain A"/>
    <property type="match status" value="1"/>
</dbReference>
<accession>A0AAI8VMZ9</accession>
<keyword evidence="2" id="KW-1185">Reference proteome</keyword>
<evidence type="ECO:0000313" key="2">
    <source>
        <dbReference type="Proteomes" id="UP001295740"/>
    </source>
</evidence>
<gene>
    <name evidence="1" type="ORF">KHLLAP_LOCUS11294</name>
</gene>
<dbReference type="InterPro" id="IPR011333">
    <property type="entry name" value="SKP1/BTB/POZ_sf"/>
</dbReference>
<reference evidence="1" key="1">
    <citation type="submission" date="2023-10" db="EMBL/GenBank/DDBJ databases">
        <authorList>
            <person name="Hackl T."/>
        </authorList>
    </citation>
    <scope>NUCLEOTIDE SEQUENCE</scope>
</reference>
<name>A0AAI8VMZ9_9PEZI</name>
<organism evidence="1 2">
    <name type="scientific">Anthostomella pinea</name>
    <dbReference type="NCBI Taxonomy" id="933095"/>
    <lineage>
        <taxon>Eukaryota</taxon>
        <taxon>Fungi</taxon>
        <taxon>Dikarya</taxon>
        <taxon>Ascomycota</taxon>
        <taxon>Pezizomycotina</taxon>
        <taxon>Sordariomycetes</taxon>
        <taxon>Xylariomycetidae</taxon>
        <taxon>Xylariales</taxon>
        <taxon>Xylariaceae</taxon>
        <taxon>Anthostomella</taxon>
    </lineage>
</organism>
<comment type="caution">
    <text evidence="1">The sequence shown here is derived from an EMBL/GenBank/DDBJ whole genome shotgun (WGS) entry which is preliminary data.</text>
</comment>
<protein>
    <submittedName>
        <fullName evidence="1">Uu.00g064510.m01.CDS01</fullName>
    </submittedName>
</protein>
<evidence type="ECO:0000313" key="1">
    <source>
        <dbReference type="EMBL" id="CAJ2510826.1"/>
    </source>
</evidence>
<proteinExistence type="predicted"/>
<dbReference type="Proteomes" id="UP001295740">
    <property type="component" value="Unassembled WGS sequence"/>
</dbReference>
<dbReference type="EMBL" id="CAUWAG010000018">
    <property type="protein sequence ID" value="CAJ2510826.1"/>
    <property type="molecule type" value="Genomic_DNA"/>
</dbReference>
<sequence>MAEPEETLQVQQESSASTVGFNVDCPQCLTQFPDPMSFGEDGDLILEVGDVQCYHIVKQEEPAQRTRRAVFEVCSKTLSHSSPVMKEMMCRGIAESNSNGDQQWELDLREDDPEGLVVLLNIMHLRFDLVPTNAMDLEALYHIAVLAYKYDLAHLLRPWRGSWAHVMSEECEDFRFCKKTSPNGNLEKRVLIDWVIRSRAQLNNCARCLAWNSGVGEHGALVHGATLSPRFGGLLEPPELLRAIDDLRYRCIRAILTHTKNAITSQIEGKPSGLTCRSNKSNGHLQK</sequence>